<evidence type="ECO:0000259" key="7">
    <source>
        <dbReference type="PROSITE" id="PS51186"/>
    </source>
</evidence>
<dbReference type="InterPro" id="IPR003781">
    <property type="entry name" value="CoA-bd"/>
</dbReference>
<dbReference type="Gene3D" id="3.40.50.261">
    <property type="entry name" value="Succinyl-CoA synthetase domains"/>
    <property type="match status" value="2"/>
</dbReference>
<dbReference type="InterPro" id="IPR016181">
    <property type="entry name" value="Acyl_CoA_acyltransferase"/>
</dbReference>
<evidence type="ECO:0000256" key="1">
    <source>
        <dbReference type="ARBA" id="ARBA00022598"/>
    </source>
</evidence>
<evidence type="ECO:0000256" key="5">
    <source>
        <dbReference type="PROSITE-ProRule" id="PRU00409"/>
    </source>
</evidence>
<dbReference type="Gene3D" id="3.30.1490.20">
    <property type="entry name" value="ATP-grasp fold, A domain"/>
    <property type="match status" value="1"/>
</dbReference>
<evidence type="ECO:0000259" key="6">
    <source>
        <dbReference type="PROSITE" id="PS50975"/>
    </source>
</evidence>
<evidence type="ECO:0000256" key="3">
    <source>
        <dbReference type="ARBA" id="ARBA00022840"/>
    </source>
</evidence>
<keyword evidence="1" id="KW-0436">Ligase</keyword>
<dbReference type="GO" id="GO:0005524">
    <property type="term" value="F:ATP binding"/>
    <property type="evidence" value="ECO:0007669"/>
    <property type="project" value="UniProtKB-UniRule"/>
</dbReference>
<feature type="domain" description="N-acetyltransferase" evidence="7">
    <location>
        <begin position="734"/>
        <end position="889"/>
    </location>
</feature>
<dbReference type="InterPro" id="IPR013815">
    <property type="entry name" value="ATP_grasp_subdomain_1"/>
</dbReference>
<dbReference type="SUPFAM" id="SSF55729">
    <property type="entry name" value="Acyl-CoA N-acyltransferases (Nat)"/>
    <property type="match status" value="1"/>
</dbReference>
<dbReference type="PROSITE" id="PS51186">
    <property type="entry name" value="GNAT"/>
    <property type="match status" value="1"/>
</dbReference>
<dbReference type="GO" id="GO:0046872">
    <property type="term" value="F:metal ion binding"/>
    <property type="evidence" value="ECO:0007669"/>
    <property type="project" value="InterPro"/>
</dbReference>
<feature type="domain" description="ATP-grasp" evidence="6">
    <location>
        <begin position="496"/>
        <end position="549"/>
    </location>
</feature>
<evidence type="ECO:0000256" key="2">
    <source>
        <dbReference type="ARBA" id="ARBA00022741"/>
    </source>
</evidence>
<dbReference type="Gene3D" id="3.40.50.720">
    <property type="entry name" value="NAD(P)-binding Rossmann-like Domain"/>
    <property type="match status" value="1"/>
</dbReference>
<comment type="similarity">
    <text evidence="4">In the N-terminal section; belongs to the acetate CoA ligase alpha subunit family.</text>
</comment>
<evidence type="ECO:0000313" key="9">
    <source>
        <dbReference type="Proteomes" id="UP000199611"/>
    </source>
</evidence>
<dbReference type="PANTHER" id="PTHR43334">
    <property type="entry name" value="ACETATE--COA LIGASE [ADP-FORMING]"/>
    <property type="match status" value="1"/>
</dbReference>
<dbReference type="OrthoDB" id="9807426at2"/>
<dbReference type="SUPFAM" id="SSF51735">
    <property type="entry name" value="NAD(P)-binding Rossmann-fold domains"/>
    <property type="match status" value="1"/>
</dbReference>
<organism evidence="8 9">
    <name type="scientific">Thermodesulforhabdus norvegica</name>
    <dbReference type="NCBI Taxonomy" id="39841"/>
    <lineage>
        <taxon>Bacteria</taxon>
        <taxon>Pseudomonadati</taxon>
        <taxon>Thermodesulfobacteriota</taxon>
        <taxon>Syntrophobacteria</taxon>
        <taxon>Syntrophobacterales</taxon>
        <taxon>Thermodesulforhabdaceae</taxon>
        <taxon>Thermodesulforhabdus</taxon>
    </lineage>
</organism>
<keyword evidence="8" id="KW-0808">Transferase</keyword>
<name>A0A1I4SIB9_9BACT</name>
<dbReference type="InterPro" id="IPR000182">
    <property type="entry name" value="GNAT_dom"/>
</dbReference>
<dbReference type="Pfam" id="PF13607">
    <property type="entry name" value="Succ_CoA_lig"/>
    <property type="match status" value="1"/>
</dbReference>
<dbReference type="CDD" id="cd04301">
    <property type="entry name" value="NAT_SF"/>
    <property type="match status" value="1"/>
</dbReference>
<dbReference type="Pfam" id="PF13380">
    <property type="entry name" value="CoA_binding_2"/>
    <property type="match status" value="1"/>
</dbReference>
<dbReference type="GO" id="GO:0043758">
    <property type="term" value="F:acetate-CoA ligase (ADP-forming) activity"/>
    <property type="evidence" value="ECO:0007669"/>
    <property type="project" value="InterPro"/>
</dbReference>
<dbReference type="InterPro" id="IPR051538">
    <property type="entry name" value="Acyl-CoA_Synth/Transferase"/>
</dbReference>
<proteinExistence type="inferred from homology"/>
<dbReference type="InterPro" id="IPR011761">
    <property type="entry name" value="ATP-grasp"/>
</dbReference>
<dbReference type="InterPro" id="IPR016102">
    <property type="entry name" value="Succinyl-CoA_synth-like"/>
</dbReference>
<dbReference type="Gene3D" id="3.30.470.20">
    <property type="entry name" value="ATP-grasp fold, B domain"/>
    <property type="match status" value="1"/>
</dbReference>
<sequence length="901" mass="98788">MGIYGLDRIFDPESIAVIGASNNRGSVGWAVMKNLVEGGFPGPVFPINPKYDRVWDRQCFKSISEIDQKIDLVVVAVPIASVPEVIRECGERGVGGAVILSAGGRETGPEGRKLEEKILAEARKHRVRIIGPNCLGIIVPHAKLNASFAAATPLPGRMAFISQSGAICTAVLDLALAEGFGFSHFVSIGSMADVDFADLIDYLGNTPRVTSILLYVESIPNMRKFMSASRSVSRLKPIIVLKAGKSPAGARAAASHTGAMAGEDILYDAAFWRAGVLRVRTIGELFDCAELLGKQPRPRGSGLAIITNAGGPGVMAADALADMGFEPVRLEPETLQKLNEILPPQWSHNNPIDILGDASPERYLATLQTCLRAPEVDGVLVILTPQAMTDPTAVAEIIAREVKHSAKPVLAVWMGGQNVQMGRDILNRANIPTYETPERAIESFLYLYRQQVQLKVIQQIPPKLNRALSFDRKRAEELVKGSVNESNGVMGEVEAKELLSAYGIPVNRTVLARSADEARHIAVQLGFPVVMKIASPDILHKTEAKGVRVDVRSPEEVVRLFEEIVASAKSWNPSARIEGVSIQRMIKKAECEVLVGAKHDPLFGPAVLFGMGGIYTEVIRDRAVTFPPLNRSLARELMEKTKVFRILSGFRNLPPADIEALEEMLIRFSQLLIDFPEISEVDMNPVFIVGGKPVVVDARVILQPASVTSPHHLIISPYPEEWETRGTTSGGIDIFIRPIRPEDAPLLVELFHVLSPTSIYYRFFRPLKELSEDMLVRFTQVDYDREIALVALDASSADERMLGVARVISDPDGRRAEFSILVGDPWQGRGVGAMLLSRCLVIAKKRGIKEVWGTVLRENRGMLALAKKLGFTTKFSKDLGECEVIIDLHKTHLPAEEYFRD</sequence>
<dbReference type="InterPro" id="IPR043938">
    <property type="entry name" value="Ligase_CoA_dom"/>
</dbReference>
<dbReference type="Pfam" id="PF19045">
    <property type="entry name" value="Ligase_CoA_2"/>
    <property type="match status" value="1"/>
</dbReference>
<evidence type="ECO:0000256" key="4">
    <source>
        <dbReference type="ARBA" id="ARBA00060888"/>
    </source>
</evidence>
<dbReference type="STRING" id="39841.SAMN05660836_00978"/>
<dbReference type="GO" id="GO:0016747">
    <property type="term" value="F:acyltransferase activity, transferring groups other than amino-acyl groups"/>
    <property type="evidence" value="ECO:0007669"/>
    <property type="project" value="InterPro"/>
</dbReference>
<evidence type="ECO:0000313" key="8">
    <source>
        <dbReference type="EMBL" id="SFM64154.1"/>
    </source>
</evidence>
<dbReference type="FunFam" id="3.30.1490.20:FF:000020">
    <property type="entry name" value="Protein lysine acetyltransferase"/>
    <property type="match status" value="1"/>
</dbReference>
<protein>
    <submittedName>
        <fullName evidence="8">Acetyltransferase</fullName>
    </submittedName>
</protein>
<keyword evidence="2 5" id="KW-0547">Nucleotide-binding</keyword>
<dbReference type="RefSeq" id="WP_093393908.1">
    <property type="nucleotide sequence ID" value="NZ_FOUU01000002.1"/>
</dbReference>
<dbReference type="AlphaFoldDB" id="A0A1I4SIB9"/>
<reference evidence="8 9" key="1">
    <citation type="submission" date="2016-10" db="EMBL/GenBank/DDBJ databases">
        <authorList>
            <person name="de Groot N.N."/>
        </authorList>
    </citation>
    <scope>NUCLEOTIDE SEQUENCE [LARGE SCALE GENOMIC DNA]</scope>
    <source>
        <strain evidence="8 9">DSM 9990</strain>
    </source>
</reference>
<accession>A0A1I4SIB9</accession>
<dbReference type="PROSITE" id="PS50975">
    <property type="entry name" value="ATP_GRASP"/>
    <property type="match status" value="1"/>
</dbReference>
<dbReference type="EMBL" id="FOUU01000002">
    <property type="protein sequence ID" value="SFM64154.1"/>
    <property type="molecule type" value="Genomic_DNA"/>
</dbReference>
<dbReference type="SUPFAM" id="SSF56059">
    <property type="entry name" value="Glutathione synthetase ATP-binding domain-like"/>
    <property type="match status" value="1"/>
</dbReference>
<dbReference type="PANTHER" id="PTHR43334:SF1">
    <property type="entry name" value="3-HYDROXYPROPIONATE--COA LIGASE [ADP-FORMING]"/>
    <property type="match status" value="1"/>
</dbReference>
<dbReference type="Gene3D" id="3.40.630.30">
    <property type="match status" value="1"/>
</dbReference>
<dbReference type="SMART" id="SM00881">
    <property type="entry name" value="CoA_binding"/>
    <property type="match status" value="1"/>
</dbReference>
<dbReference type="InterPro" id="IPR036291">
    <property type="entry name" value="NAD(P)-bd_dom_sf"/>
</dbReference>
<gene>
    <name evidence="8" type="ORF">SAMN05660836_00978</name>
</gene>
<dbReference type="SUPFAM" id="SSF52210">
    <property type="entry name" value="Succinyl-CoA synthetase domains"/>
    <property type="match status" value="2"/>
</dbReference>
<dbReference type="Pfam" id="PF13549">
    <property type="entry name" value="ATP-grasp_5"/>
    <property type="match status" value="1"/>
</dbReference>
<dbReference type="Proteomes" id="UP000199611">
    <property type="component" value="Unassembled WGS sequence"/>
</dbReference>
<keyword evidence="9" id="KW-1185">Reference proteome</keyword>
<dbReference type="InterPro" id="IPR032875">
    <property type="entry name" value="Succ_CoA_lig_flav_dom"/>
</dbReference>
<keyword evidence="3 5" id="KW-0067">ATP-binding</keyword>
<dbReference type="Pfam" id="PF13302">
    <property type="entry name" value="Acetyltransf_3"/>
    <property type="match status" value="1"/>
</dbReference>